<evidence type="ECO:0000256" key="3">
    <source>
        <dbReference type="ARBA" id="ARBA00022723"/>
    </source>
</evidence>
<gene>
    <name evidence="9 13" type="primary">thiE</name>
    <name evidence="13" type="ORF">QEZ41_01830</name>
</gene>
<keyword evidence="2 9" id="KW-0808">Transferase</keyword>
<comment type="function">
    <text evidence="9">Condenses 4-methyl-5-(beta-hydroxyethyl)thiazole monophosphate (THZ-P) and 2-methyl-4-amino-5-hydroxymethyl pyrimidine pyrophosphate (HMP-PP) to form thiamine monophosphate (TMP).</text>
</comment>
<comment type="cofactor">
    <cofactor evidence="9">
        <name>Mg(2+)</name>
        <dbReference type="ChEBI" id="CHEBI:18420"/>
    </cofactor>
    <text evidence="9">Binds 1 Mg(2+) ion per subunit.</text>
</comment>
<comment type="catalytic activity">
    <reaction evidence="7 9 10">
        <text>2-(2-carboxy-4-methylthiazol-5-yl)ethyl phosphate + 4-amino-2-methyl-5-(diphosphooxymethyl)pyrimidine + 2 H(+) = thiamine phosphate + CO2 + diphosphate</text>
        <dbReference type="Rhea" id="RHEA:47848"/>
        <dbReference type="ChEBI" id="CHEBI:15378"/>
        <dbReference type="ChEBI" id="CHEBI:16526"/>
        <dbReference type="ChEBI" id="CHEBI:33019"/>
        <dbReference type="ChEBI" id="CHEBI:37575"/>
        <dbReference type="ChEBI" id="CHEBI:57841"/>
        <dbReference type="ChEBI" id="CHEBI:62890"/>
        <dbReference type="EC" id="2.5.1.3"/>
    </reaction>
</comment>
<evidence type="ECO:0000256" key="9">
    <source>
        <dbReference type="HAMAP-Rule" id="MF_00097"/>
    </source>
</evidence>
<dbReference type="RefSeq" id="WP_289409652.1">
    <property type="nucleotide sequence ID" value="NZ_JAUCDY010000001.1"/>
</dbReference>
<comment type="caution">
    <text evidence="13">The sequence shown here is derived from an EMBL/GenBank/DDBJ whole genome shotgun (WGS) entry which is preliminary data.</text>
</comment>
<evidence type="ECO:0000256" key="1">
    <source>
        <dbReference type="ARBA" id="ARBA00005165"/>
    </source>
</evidence>
<dbReference type="InterPro" id="IPR036206">
    <property type="entry name" value="ThiamineP_synth_sf"/>
</dbReference>
<evidence type="ECO:0000256" key="11">
    <source>
        <dbReference type="RuleBase" id="RU004253"/>
    </source>
</evidence>
<feature type="binding site" evidence="9">
    <location>
        <position position="69"/>
    </location>
    <ligand>
        <name>Mg(2+)</name>
        <dbReference type="ChEBI" id="CHEBI:18420"/>
    </ligand>
</feature>
<evidence type="ECO:0000256" key="7">
    <source>
        <dbReference type="ARBA" id="ARBA00047851"/>
    </source>
</evidence>
<keyword evidence="3 9" id="KW-0479">Metal-binding</keyword>
<evidence type="ECO:0000313" key="13">
    <source>
        <dbReference type="EMBL" id="MDM7857024.1"/>
    </source>
</evidence>
<evidence type="ECO:0000259" key="12">
    <source>
        <dbReference type="Pfam" id="PF02581"/>
    </source>
</evidence>
<accession>A0ABT7SNC1</accession>
<dbReference type="Gene3D" id="3.20.20.70">
    <property type="entry name" value="Aldolase class I"/>
    <property type="match status" value="1"/>
</dbReference>
<evidence type="ECO:0000256" key="2">
    <source>
        <dbReference type="ARBA" id="ARBA00022679"/>
    </source>
</evidence>
<dbReference type="GO" id="GO:0004789">
    <property type="term" value="F:thiamine-phosphate diphosphorylase activity"/>
    <property type="evidence" value="ECO:0007669"/>
    <property type="project" value="UniProtKB-EC"/>
</dbReference>
<dbReference type="CDD" id="cd00564">
    <property type="entry name" value="TMP_TenI"/>
    <property type="match status" value="1"/>
</dbReference>
<feature type="domain" description="Thiamine phosphate synthase/TenI" evidence="12">
    <location>
        <begin position="6"/>
        <end position="185"/>
    </location>
</feature>
<dbReference type="PANTHER" id="PTHR20857">
    <property type="entry name" value="THIAMINE-PHOSPHATE PYROPHOSPHORYLASE"/>
    <property type="match status" value="1"/>
</dbReference>
<feature type="binding site" evidence="9">
    <location>
        <position position="87"/>
    </location>
    <ligand>
        <name>Mg(2+)</name>
        <dbReference type="ChEBI" id="CHEBI:18420"/>
    </ligand>
</feature>
<feature type="binding site" evidence="9">
    <location>
        <begin position="36"/>
        <end position="40"/>
    </location>
    <ligand>
        <name>4-amino-2-methyl-5-(diphosphooxymethyl)pyrimidine</name>
        <dbReference type="ChEBI" id="CHEBI:57841"/>
    </ligand>
</feature>
<feature type="binding site" evidence="9">
    <location>
        <position position="68"/>
    </location>
    <ligand>
        <name>4-amino-2-methyl-5-(diphosphooxymethyl)pyrimidine</name>
        <dbReference type="ChEBI" id="CHEBI:57841"/>
    </ligand>
</feature>
<comment type="catalytic activity">
    <reaction evidence="6 9 10">
        <text>4-methyl-5-(2-phosphooxyethyl)-thiazole + 4-amino-2-methyl-5-(diphosphooxymethyl)pyrimidine + H(+) = thiamine phosphate + diphosphate</text>
        <dbReference type="Rhea" id="RHEA:22328"/>
        <dbReference type="ChEBI" id="CHEBI:15378"/>
        <dbReference type="ChEBI" id="CHEBI:33019"/>
        <dbReference type="ChEBI" id="CHEBI:37575"/>
        <dbReference type="ChEBI" id="CHEBI:57841"/>
        <dbReference type="ChEBI" id="CHEBI:58296"/>
        <dbReference type="EC" id="2.5.1.3"/>
    </reaction>
</comment>
<dbReference type="NCBIfam" id="TIGR00693">
    <property type="entry name" value="thiE"/>
    <property type="match status" value="1"/>
</dbReference>
<proteinExistence type="inferred from homology"/>
<keyword evidence="5 9" id="KW-0784">Thiamine biosynthesis</keyword>
<dbReference type="InterPro" id="IPR013785">
    <property type="entry name" value="Aldolase_TIM"/>
</dbReference>
<comment type="caution">
    <text evidence="9">Lacks conserved residue(s) required for the propagation of feature annotation.</text>
</comment>
<comment type="pathway">
    <text evidence="1 9 11">Cofactor biosynthesis; thiamine diphosphate biosynthesis; thiamine phosphate from 4-amino-2-methyl-5-diphosphomethylpyrimidine and 4-methyl-5-(2-phosphoethyl)-thiazole: step 1/1.</text>
</comment>
<comment type="similarity">
    <text evidence="9 10">Belongs to the thiamine-phosphate synthase family.</text>
</comment>
<feature type="binding site" evidence="9">
    <location>
        <begin position="133"/>
        <end position="135"/>
    </location>
    <ligand>
        <name>2-[(2R,5Z)-2-carboxy-4-methylthiazol-5(2H)-ylidene]ethyl phosphate</name>
        <dbReference type="ChEBI" id="CHEBI:62899"/>
    </ligand>
</feature>
<dbReference type="Pfam" id="PF02581">
    <property type="entry name" value="TMP-TENI"/>
    <property type="match status" value="1"/>
</dbReference>
<dbReference type="Proteomes" id="UP001241056">
    <property type="component" value="Unassembled WGS sequence"/>
</dbReference>
<evidence type="ECO:0000256" key="6">
    <source>
        <dbReference type="ARBA" id="ARBA00047334"/>
    </source>
</evidence>
<feature type="binding site" evidence="9">
    <location>
        <position position="162"/>
    </location>
    <ligand>
        <name>2-[(2R,5Z)-2-carboxy-4-methylthiazol-5(2H)-ylidene]ethyl phosphate</name>
        <dbReference type="ChEBI" id="CHEBI:62899"/>
    </ligand>
</feature>
<feature type="binding site" evidence="9">
    <location>
        <position position="136"/>
    </location>
    <ligand>
        <name>4-amino-2-methyl-5-(diphosphooxymethyl)pyrimidine</name>
        <dbReference type="ChEBI" id="CHEBI:57841"/>
    </ligand>
</feature>
<dbReference type="InterPro" id="IPR022998">
    <property type="entry name" value="ThiamineP_synth_TenI"/>
</dbReference>
<evidence type="ECO:0000256" key="4">
    <source>
        <dbReference type="ARBA" id="ARBA00022842"/>
    </source>
</evidence>
<protein>
    <recommendedName>
        <fullName evidence="9">Thiamine-phosphate synthase</fullName>
        <shortName evidence="9">TP synthase</shortName>
        <shortName evidence="9">TPS</shortName>
        <ecNumber evidence="9">2.5.1.3</ecNumber>
    </recommendedName>
    <alternativeName>
        <fullName evidence="9">Thiamine-phosphate pyrophosphorylase</fullName>
        <shortName evidence="9">TMP pyrophosphorylase</shortName>
        <shortName evidence="9">TMP-PPase</shortName>
    </alternativeName>
</protein>
<evidence type="ECO:0000313" key="14">
    <source>
        <dbReference type="Proteomes" id="UP001241056"/>
    </source>
</evidence>
<dbReference type="SUPFAM" id="SSF51391">
    <property type="entry name" value="Thiamin phosphate synthase"/>
    <property type="match status" value="1"/>
</dbReference>
<dbReference type="HAMAP" id="MF_00097">
    <property type="entry name" value="TMP_synthase"/>
    <property type="match status" value="1"/>
</dbReference>
<organism evidence="13 14">
    <name type="scientific">Thiopseudomonas acetoxidans</name>
    <dbReference type="NCBI Taxonomy" id="3041622"/>
    <lineage>
        <taxon>Bacteria</taxon>
        <taxon>Pseudomonadati</taxon>
        <taxon>Pseudomonadota</taxon>
        <taxon>Gammaproteobacteria</taxon>
        <taxon>Pseudomonadales</taxon>
        <taxon>Pseudomonadaceae</taxon>
        <taxon>Thiopseudomonas</taxon>
    </lineage>
</organism>
<feature type="binding site" evidence="9">
    <location>
        <position position="106"/>
    </location>
    <ligand>
        <name>4-amino-2-methyl-5-(diphosphooxymethyl)pyrimidine</name>
        <dbReference type="ChEBI" id="CHEBI:57841"/>
    </ligand>
</feature>
<dbReference type="InterPro" id="IPR034291">
    <property type="entry name" value="TMP_synthase"/>
</dbReference>
<sequence>MKLYGLYPITDSQLLADGRLVPYCEAALKGGARVLQYRDKSSSTKQRLYEASALLELCHAYNAELIINDELALAEQLGCGLHLGQGDGSLTEARLRLTESAIIGATCHHHLHLAEQAVAQGASYVAFGRFFSSQTKPGEVLADIDLLQQAQFLQRPIVAIGGIELDSAAPLISHGAAMIAVIHALFAASTAAEVERRARAFTDLFPPFATN</sequence>
<evidence type="ECO:0000256" key="10">
    <source>
        <dbReference type="RuleBase" id="RU003826"/>
    </source>
</evidence>
<keyword evidence="14" id="KW-1185">Reference proteome</keyword>
<dbReference type="PANTHER" id="PTHR20857:SF15">
    <property type="entry name" value="THIAMINE-PHOSPHATE SYNTHASE"/>
    <property type="match status" value="1"/>
</dbReference>
<keyword evidence="4 9" id="KW-0460">Magnesium</keyword>
<evidence type="ECO:0000256" key="5">
    <source>
        <dbReference type="ARBA" id="ARBA00022977"/>
    </source>
</evidence>
<reference evidence="13 14" key="1">
    <citation type="submission" date="2023-06" db="EMBL/GenBank/DDBJ databases">
        <title>Thiopseudomonas sp. CY1220 draft genome sequence.</title>
        <authorList>
            <person name="Zhao G."/>
            <person name="An M."/>
        </authorList>
    </citation>
    <scope>NUCLEOTIDE SEQUENCE [LARGE SCALE GENOMIC DNA]</scope>
    <source>
        <strain evidence="13 14">CY1220</strain>
    </source>
</reference>
<dbReference type="EC" id="2.5.1.3" evidence="9"/>
<name>A0ABT7SNC1_9GAMM</name>
<evidence type="ECO:0000256" key="8">
    <source>
        <dbReference type="ARBA" id="ARBA00047883"/>
    </source>
</evidence>
<comment type="catalytic activity">
    <reaction evidence="8 9 10">
        <text>2-[(2R,5Z)-2-carboxy-4-methylthiazol-5(2H)-ylidene]ethyl phosphate + 4-amino-2-methyl-5-(diphosphooxymethyl)pyrimidine + 2 H(+) = thiamine phosphate + CO2 + diphosphate</text>
        <dbReference type="Rhea" id="RHEA:47844"/>
        <dbReference type="ChEBI" id="CHEBI:15378"/>
        <dbReference type="ChEBI" id="CHEBI:16526"/>
        <dbReference type="ChEBI" id="CHEBI:33019"/>
        <dbReference type="ChEBI" id="CHEBI:37575"/>
        <dbReference type="ChEBI" id="CHEBI:57841"/>
        <dbReference type="ChEBI" id="CHEBI:62899"/>
        <dbReference type="EC" id="2.5.1.3"/>
    </reaction>
</comment>
<dbReference type="EMBL" id="JAUCDY010000001">
    <property type="protein sequence ID" value="MDM7857024.1"/>
    <property type="molecule type" value="Genomic_DNA"/>
</dbReference>